<evidence type="ECO:0000313" key="2">
    <source>
        <dbReference type="Proteomes" id="UP000253729"/>
    </source>
</evidence>
<dbReference type="RefSeq" id="XP_026623738.1">
    <property type="nucleotide sequence ID" value="XM_026767187.1"/>
</dbReference>
<dbReference type="Proteomes" id="UP000253729">
    <property type="component" value="Unassembled WGS sequence"/>
</dbReference>
<proteinExistence type="predicted"/>
<dbReference type="GeneID" id="38135543"/>
<gene>
    <name evidence="1" type="ORF">BDQ94DRAFT_148381</name>
</gene>
<protein>
    <submittedName>
        <fullName evidence="1">Uncharacterized protein</fullName>
    </submittedName>
</protein>
<name>A0A3F3PWM3_9EURO</name>
<keyword evidence="2" id="KW-1185">Reference proteome</keyword>
<dbReference type="AlphaFoldDB" id="A0A3F3PWM3"/>
<organism evidence="1 2">
    <name type="scientific">Aspergillus welwitschiae</name>
    <dbReference type="NCBI Taxonomy" id="1341132"/>
    <lineage>
        <taxon>Eukaryota</taxon>
        <taxon>Fungi</taxon>
        <taxon>Dikarya</taxon>
        <taxon>Ascomycota</taxon>
        <taxon>Pezizomycotina</taxon>
        <taxon>Eurotiomycetes</taxon>
        <taxon>Eurotiomycetidae</taxon>
        <taxon>Eurotiales</taxon>
        <taxon>Aspergillaceae</taxon>
        <taxon>Aspergillus</taxon>
        <taxon>Aspergillus subgen. Circumdati</taxon>
    </lineage>
</organism>
<dbReference type="EMBL" id="KZ852059">
    <property type="protein sequence ID" value="RDH30716.1"/>
    <property type="molecule type" value="Genomic_DNA"/>
</dbReference>
<accession>A0A3F3PWM3</accession>
<sequence length="81" mass="8965">MLPVMVDHVGCSPQQPDQFAELCHRHHLSGIAQAGMKYPKILPHRIAESTARCPISHLPPHLSSIPDRGLSLNGLELRRNS</sequence>
<evidence type="ECO:0000313" key="1">
    <source>
        <dbReference type="EMBL" id="RDH30716.1"/>
    </source>
</evidence>
<reference evidence="1 2" key="1">
    <citation type="submission" date="2018-07" db="EMBL/GenBank/DDBJ databases">
        <title>The genomes of Aspergillus section Nigri reveals drivers in fungal speciation.</title>
        <authorList>
            <consortium name="DOE Joint Genome Institute"/>
            <person name="Vesth T.C."/>
            <person name="Nybo J."/>
            <person name="Theobald S."/>
            <person name="Brandl J."/>
            <person name="Frisvad J.C."/>
            <person name="Nielsen K.F."/>
            <person name="Lyhne E.K."/>
            <person name="Kogle M.E."/>
            <person name="Kuo A."/>
            <person name="Riley R."/>
            <person name="Clum A."/>
            <person name="Nolan M."/>
            <person name="Lipzen A."/>
            <person name="Salamov A."/>
            <person name="Henrissat B."/>
            <person name="Wiebenga A."/>
            <person name="De vries R.P."/>
            <person name="Grigoriev I.V."/>
            <person name="Mortensen U.H."/>
            <person name="Andersen M.R."/>
            <person name="Baker S.E."/>
        </authorList>
    </citation>
    <scope>NUCLEOTIDE SEQUENCE [LARGE SCALE GENOMIC DNA]</scope>
    <source>
        <strain evidence="1 2">CBS 139.54b</strain>
    </source>
</reference>